<dbReference type="SUPFAM" id="SSF53474">
    <property type="entry name" value="alpha/beta-Hydrolases"/>
    <property type="match status" value="1"/>
</dbReference>
<keyword evidence="3" id="KW-1185">Reference proteome</keyword>
<dbReference type="Gene3D" id="3.40.50.1820">
    <property type="entry name" value="alpha/beta hydrolase"/>
    <property type="match status" value="1"/>
</dbReference>
<dbReference type="InterPro" id="IPR029058">
    <property type="entry name" value="AB_hydrolase_fold"/>
</dbReference>
<feature type="compositionally biased region" description="Basic residues" evidence="1">
    <location>
        <begin position="104"/>
        <end position="116"/>
    </location>
</feature>
<sequence>MLSPTTGNAAPTYPVPYYLFVQDEFTNPGGSAAGSNDWSCRPSVEHPNPVVLVHGTGANRLNMGTTFAPLLANEGYCVFALTYGNYADQPYPINAIGGDGVRGGQRRTGRCFRRRGPRGDRGRTGRHPRRLAGLVPTTS</sequence>
<gene>
    <name evidence="2" type="ORF">ABEU19_003637</name>
</gene>
<protein>
    <recommendedName>
        <fullName evidence="4">Lipase</fullName>
    </recommendedName>
</protein>
<organism evidence="2 3">
    <name type="scientific">Prescottella soli</name>
    <dbReference type="NCBI Taxonomy" id="1543852"/>
    <lineage>
        <taxon>Bacteria</taxon>
        <taxon>Bacillati</taxon>
        <taxon>Actinomycetota</taxon>
        <taxon>Actinomycetes</taxon>
        <taxon>Mycobacteriales</taxon>
        <taxon>Nocardiaceae</taxon>
        <taxon>Prescottella</taxon>
    </lineage>
</organism>
<accession>A0ABW9FX23</accession>
<reference evidence="2 3" key="1">
    <citation type="submission" date="2023-11" db="EMBL/GenBank/DDBJ databases">
        <authorList>
            <person name="Val-Calvo J."/>
            <person name="Scortti M."/>
            <person name="Vazquez-Boland J."/>
        </authorList>
    </citation>
    <scope>NUCLEOTIDE SEQUENCE [LARGE SCALE GENOMIC DNA]</scope>
    <source>
        <strain evidence="2 3">DSM 46662</strain>
    </source>
</reference>
<comment type="caution">
    <text evidence="2">The sequence shown here is derived from an EMBL/GenBank/DDBJ whole genome shotgun (WGS) entry which is preliminary data.</text>
</comment>
<name>A0ABW9FX23_9NOCA</name>
<evidence type="ECO:0008006" key="4">
    <source>
        <dbReference type="Google" id="ProtNLM"/>
    </source>
</evidence>
<evidence type="ECO:0000256" key="1">
    <source>
        <dbReference type="SAM" id="MobiDB-lite"/>
    </source>
</evidence>
<evidence type="ECO:0000313" key="3">
    <source>
        <dbReference type="Proteomes" id="UP001629744"/>
    </source>
</evidence>
<evidence type="ECO:0000313" key="2">
    <source>
        <dbReference type="EMBL" id="MFM1730116.1"/>
    </source>
</evidence>
<dbReference type="Proteomes" id="UP001629744">
    <property type="component" value="Unassembled WGS sequence"/>
</dbReference>
<proteinExistence type="predicted"/>
<dbReference type="EMBL" id="JBDLNU010000004">
    <property type="protein sequence ID" value="MFM1730116.1"/>
    <property type="molecule type" value="Genomic_DNA"/>
</dbReference>
<feature type="region of interest" description="Disordered" evidence="1">
    <location>
        <begin position="98"/>
        <end position="139"/>
    </location>
</feature>